<dbReference type="InterPro" id="IPR012677">
    <property type="entry name" value="Nucleotide-bd_a/b_plait_sf"/>
</dbReference>
<keyword evidence="3" id="KW-1185">Reference proteome</keyword>
<feature type="region of interest" description="Disordered" evidence="1">
    <location>
        <begin position="168"/>
        <end position="256"/>
    </location>
</feature>
<sequence>MSISLPNGTMLAAPSSSQPQVSAAVTRILHLANFSPEIKTRDIQTIFKEWESEKGGFRIKWLDDVNAMVVFADANVAKRAYLNLLLNPPPTLPAPATIRPYDRPDAAQVIQSLAARAMGHRASMSSALTSGNFANLVRDDGAGRSASISGPGGLNGFKMPLNPSFSFGGSAGAGGNGRGAGPSHGSRLGSLSHQRTGSASSSWTRQSMNGALSFGGAVNPPSLGAARLPTHSEGSSAGPPSRSTSSSGSHNDPIVVLDSSAQLKSINASLGGRSNVNKGRRESVSAEKALREVEKALQSVEAQG</sequence>
<dbReference type="Proteomes" id="UP000827549">
    <property type="component" value="Chromosome 3"/>
</dbReference>
<feature type="compositionally biased region" description="Polar residues" evidence="1">
    <location>
        <begin position="189"/>
        <end position="210"/>
    </location>
</feature>
<feature type="compositionally biased region" description="Gly residues" evidence="1">
    <location>
        <begin position="169"/>
        <end position="182"/>
    </location>
</feature>
<dbReference type="Gene3D" id="3.30.70.330">
    <property type="match status" value="1"/>
</dbReference>
<reference evidence="2" key="1">
    <citation type="submission" date="2023-10" db="EMBL/GenBank/DDBJ databases">
        <authorList>
            <person name="Noh H."/>
        </authorList>
    </citation>
    <scope>NUCLEOTIDE SEQUENCE</scope>
    <source>
        <strain evidence="2">DUCC4014</strain>
    </source>
</reference>
<evidence type="ECO:0000256" key="1">
    <source>
        <dbReference type="SAM" id="MobiDB-lite"/>
    </source>
</evidence>
<evidence type="ECO:0000313" key="3">
    <source>
        <dbReference type="Proteomes" id="UP000827549"/>
    </source>
</evidence>
<organism evidence="2 3">
    <name type="scientific">Vanrija pseudolonga</name>
    <dbReference type="NCBI Taxonomy" id="143232"/>
    <lineage>
        <taxon>Eukaryota</taxon>
        <taxon>Fungi</taxon>
        <taxon>Dikarya</taxon>
        <taxon>Basidiomycota</taxon>
        <taxon>Agaricomycotina</taxon>
        <taxon>Tremellomycetes</taxon>
        <taxon>Trichosporonales</taxon>
        <taxon>Trichosporonaceae</taxon>
        <taxon>Vanrija</taxon>
    </lineage>
</organism>
<proteinExistence type="predicted"/>
<feature type="compositionally biased region" description="Low complexity" evidence="1">
    <location>
        <begin position="234"/>
        <end position="249"/>
    </location>
</feature>
<dbReference type="AlphaFoldDB" id="A0AAF1BJS6"/>
<name>A0AAF1BJS6_9TREE</name>
<evidence type="ECO:0000313" key="2">
    <source>
        <dbReference type="EMBL" id="WOO80205.1"/>
    </source>
</evidence>
<accession>A0AAF1BJS6</accession>
<dbReference type="GeneID" id="87806957"/>
<dbReference type="EMBL" id="CP086716">
    <property type="protein sequence ID" value="WOO80205.1"/>
    <property type="molecule type" value="Genomic_DNA"/>
</dbReference>
<dbReference type="RefSeq" id="XP_062626237.1">
    <property type="nucleotide sequence ID" value="XM_062770253.1"/>
</dbReference>
<protein>
    <submittedName>
        <fullName evidence="2">Uncharacterized protein</fullName>
    </submittedName>
</protein>
<gene>
    <name evidence="2" type="ORF">LOC62_03G003716</name>
</gene>